<evidence type="ECO:0000313" key="1">
    <source>
        <dbReference type="EMBL" id="OXA64370.1"/>
    </source>
</evidence>
<accession>A0A226F4U1</accession>
<keyword evidence="2" id="KW-1185">Reference proteome</keyword>
<feature type="non-terminal residue" evidence="1">
    <location>
        <position position="214"/>
    </location>
</feature>
<comment type="caution">
    <text evidence="1">The sequence shown here is derived from an EMBL/GenBank/DDBJ whole genome shotgun (WGS) entry which is preliminary data.</text>
</comment>
<gene>
    <name evidence="1" type="ORF">Fcan01_02660</name>
</gene>
<protein>
    <submittedName>
        <fullName evidence="1">Uncharacterized protein</fullName>
    </submittedName>
</protein>
<dbReference type="AlphaFoldDB" id="A0A226F4U1"/>
<reference evidence="1 2" key="1">
    <citation type="submission" date="2015-12" db="EMBL/GenBank/DDBJ databases">
        <title>The genome of Folsomia candida.</title>
        <authorList>
            <person name="Faddeeva A."/>
            <person name="Derks M.F."/>
            <person name="Anvar Y."/>
            <person name="Smit S."/>
            <person name="Van Straalen N."/>
            <person name="Roelofs D."/>
        </authorList>
    </citation>
    <scope>NUCLEOTIDE SEQUENCE [LARGE SCALE GENOMIC DNA]</scope>
    <source>
        <strain evidence="1 2">VU population</strain>
        <tissue evidence="1">Whole body</tissue>
    </source>
</reference>
<name>A0A226F4U1_FOLCA</name>
<dbReference type="EMBL" id="LNIX01000001">
    <property type="protein sequence ID" value="OXA64370.1"/>
    <property type="molecule type" value="Genomic_DNA"/>
</dbReference>
<proteinExistence type="predicted"/>
<sequence length="214" mass="22933">MAGWVSFLPEERETFTLYVCSEEVSERAAVLAGAVAKTLLRVSEPATTTTAAHSLTSSEHTYRVNVSLSSGRKLLIFRIIFLVAIIKSSPSSRHTLSKSYSEQQASDSYSFCGVFFFVFQMDDYIELNYKGQAGGLRRAILGDGGGRGGSFRGGRDRGFGGDRGGGGFRGFGGFGDRGRGRGVFGGGDRGGRGCGVTKKDKRKCALCKERGHLA</sequence>
<dbReference type="Proteomes" id="UP000198287">
    <property type="component" value="Unassembled WGS sequence"/>
</dbReference>
<evidence type="ECO:0000313" key="2">
    <source>
        <dbReference type="Proteomes" id="UP000198287"/>
    </source>
</evidence>
<organism evidence="1 2">
    <name type="scientific">Folsomia candida</name>
    <name type="common">Springtail</name>
    <dbReference type="NCBI Taxonomy" id="158441"/>
    <lineage>
        <taxon>Eukaryota</taxon>
        <taxon>Metazoa</taxon>
        <taxon>Ecdysozoa</taxon>
        <taxon>Arthropoda</taxon>
        <taxon>Hexapoda</taxon>
        <taxon>Collembola</taxon>
        <taxon>Entomobryomorpha</taxon>
        <taxon>Isotomoidea</taxon>
        <taxon>Isotomidae</taxon>
        <taxon>Proisotominae</taxon>
        <taxon>Folsomia</taxon>
    </lineage>
</organism>